<dbReference type="Proteomes" id="UP001165082">
    <property type="component" value="Unassembled WGS sequence"/>
</dbReference>
<gene>
    <name evidence="2" type="ORF">TrRE_jg7135</name>
</gene>
<proteinExistence type="predicted"/>
<name>A0A9W7G439_9STRA</name>
<feature type="compositionally biased region" description="Basic and acidic residues" evidence="1">
    <location>
        <begin position="96"/>
        <end position="116"/>
    </location>
</feature>
<evidence type="ECO:0000313" key="3">
    <source>
        <dbReference type="Proteomes" id="UP001165082"/>
    </source>
</evidence>
<organism evidence="2 3">
    <name type="scientific">Triparma retinervis</name>
    <dbReference type="NCBI Taxonomy" id="2557542"/>
    <lineage>
        <taxon>Eukaryota</taxon>
        <taxon>Sar</taxon>
        <taxon>Stramenopiles</taxon>
        <taxon>Ochrophyta</taxon>
        <taxon>Bolidophyceae</taxon>
        <taxon>Parmales</taxon>
        <taxon>Triparmaceae</taxon>
        <taxon>Triparma</taxon>
    </lineage>
</organism>
<reference evidence="2" key="1">
    <citation type="submission" date="2022-07" db="EMBL/GenBank/DDBJ databases">
        <title>Genome analysis of Parmales, a sister group of diatoms, reveals the evolutionary specialization of diatoms from phago-mixotrophs to photoautotrophs.</title>
        <authorList>
            <person name="Ban H."/>
            <person name="Sato S."/>
            <person name="Yoshikawa S."/>
            <person name="Kazumasa Y."/>
            <person name="Nakamura Y."/>
            <person name="Ichinomiya M."/>
            <person name="Saitoh K."/>
            <person name="Sato N."/>
            <person name="Blanc-Mathieu R."/>
            <person name="Endo H."/>
            <person name="Kuwata A."/>
            <person name="Ogata H."/>
        </authorList>
    </citation>
    <scope>NUCLEOTIDE SEQUENCE</scope>
</reference>
<sequence>MRTVMGLVKERWEVREEELEGVGKVEGGHINSGINSLTGKERAKSPQTGFGSVTLAGRYVPGDLDSGKCGGGGGGKRRRLGTGSSVDLTDEEGEDKGDSETRLGDLFKKEKSERKVLGGKANLTVVLDPLQRMGGRPGPQKSSASSSNNPGLQEKEEEQVEDRWEEGGEEDYQKNYDLSDEEDEGGDGEAVY</sequence>
<dbReference type="EMBL" id="BRXZ01007663">
    <property type="protein sequence ID" value="GMI31329.1"/>
    <property type="molecule type" value="Genomic_DNA"/>
</dbReference>
<protein>
    <submittedName>
        <fullName evidence="2">Uncharacterized protein</fullName>
    </submittedName>
</protein>
<feature type="compositionally biased region" description="Basic and acidic residues" evidence="1">
    <location>
        <begin position="161"/>
        <end position="174"/>
    </location>
</feature>
<evidence type="ECO:0000256" key="1">
    <source>
        <dbReference type="SAM" id="MobiDB-lite"/>
    </source>
</evidence>
<dbReference type="OrthoDB" id="10663598at2759"/>
<feature type="compositionally biased region" description="Polar residues" evidence="1">
    <location>
        <begin position="140"/>
        <end position="151"/>
    </location>
</feature>
<evidence type="ECO:0000313" key="2">
    <source>
        <dbReference type="EMBL" id="GMI31329.1"/>
    </source>
</evidence>
<feature type="compositionally biased region" description="Acidic residues" evidence="1">
    <location>
        <begin position="178"/>
        <end position="192"/>
    </location>
</feature>
<keyword evidence="3" id="KW-1185">Reference proteome</keyword>
<dbReference type="AlphaFoldDB" id="A0A9W7G439"/>
<feature type="region of interest" description="Disordered" evidence="1">
    <location>
        <begin position="25"/>
        <end position="192"/>
    </location>
</feature>
<comment type="caution">
    <text evidence="2">The sequence shown here is derived from an EMBL/GenBank/DDBJ whole genome shotgun (WGS) entry which is preliminary data.</text>
</comment>
<accession>A0A9W7G439</accession>